<dbReference type="GO" id="GO:0007030">
    <property type="term" value="P:Golgi organization"/>
    <property type="evidence" value="ECO:0007669"/>
    <property type="project" value="UniProtKB-UniRule"/>
</dbReference>
<dbReference type="VEuPathDB" id="FungiDB:TAPDE_002612"/>
<keyword evidence="6" id="KW-1185">Reference proteome</keyword>
<evidence type="ECO:0000256" key="3">
    <source>
        <dbReference type="SAM" id="Coils"/>
    </source>
</evidence>
<dbReference type="GO" id="GO:0048193">
    <property type="term" value="P:Golgi vesicle transport"/>
    <property type="evidence" value="ECO:0007669"/>
    <property type="project" value="TreeGrafter"/>
</dbReference>
<keyword evidence="2" id="KW-0813">Transport</keyword>
<dbReference type="GO" id="GO:0016020">
    <property type="term" value="C:membrane"/>
    <property type="evidence" value="ECO:0007669"/>
    <property type="project" value="TreeGrafter"/>
</dbReference>
<dbReference type="GO" id="GO:0005829">
    <property type="term" value="C:cytosol"/>
    <property type="evidence" value="ECO:0007669"/>
    <property type="project" value="GOC"/>
</dbReference>
<dbReference type="GO" id="GO:0015031">
    <property type="term" value="P:protein transport"/>
    <property type="evidence" value="ECO:0007669"/>
    <property type="project" value="UniProtKB-UniRule"/>
</dbReference>
<evidence type="ECO:0000256" key="4">
    <source>
        <dbReference type="SAM" id="MobiDB-lite"/>
    </source>
</evidence>
<keyword evidence="2" id="KW-0653">Protein transport</keyword>
<dbReference type="Pfam" id="PF08700">
    <property type="entry name" value="VPS51_Exo84_N"/>
    <property type="match status" value="1"/>
</dbReference>
<evidence type="ECO:0000256" key="2">
    <source>
        <dbReference type="RuleBase" id="RU368010"/>
    </source>
</evidence>
<keyword evidence="2" id="KW-0333">Golgi apparatus</keyword>
<dbReference type="PANTHER" id="PTHR15954">
    <property type="entry name" value="VACUOLAR PROTEIN SORTING-ASSOCIATED PROTEIN 51 HOMOLOG"/>
    <property type="match status" value="1"/>
</dbReference>
<keyword evidence="2" id="KW-0445">Lipid transport</keyword>
<organism evidence="5 6">
    <name type="scientific">Taphrina deformans (strain PYCC 5710 / ATCC 11124 / CBS 356.35 / IMI 108563 / JCM 9778 / NBRC 8474)</name>
    <name type="common">Peach leaf curl fungus</name>
    <name type="synonym">Lalaria deformans</name>
    <dbReference type="NCBI Taxonomy" id="1097556"/>
    <lineage>
        <taxon>Eukaryota</taxon>
        <taxon>Fungi</taxon>
        <taxon>Dikarya</taxon>
        <taxon>Ascomycota</taxon>
        <taxon>Taphrinomycotina</taxon>
        <taxon>Taphrinomycetes</taxon>
        <taxon>Taphrinales</taxon>
        <taxon>Taphrinaceae</taxon>
        <taxon>Taphrina</taxon>
    </lineage>
</organism>
<evidence type="ECO:0000313" key="5">
    <source>
        <dbReference type="EMBL" id="CCG82583.1"/>
    </source>
</evidence>
<dbReference type="GO" id="GO:0000938">
    <property type="term" value="C:GARP complex"/>
    <property type="evidence" value="ECO:0007669"/>
    <property type="project" value="UniProtKB-UniRule"/>
</dbReference>
<dbReference type="STRING" id="1097556.R4X9V9"/>
<dbReference type="GO" id="GO:0042147">
    <property type="term" value="P:retrograde transport, endosome to Golgi"/>
    <property type="evidence" value="ECO:0007669"/>
    <property type="project" value="UniProtKB-UniRule"/>
</dbReference>
<accession>R4X9V9</accession>
<dbReference type="OrthoDB" id="203678at2759"/>
<reference evidence="5 6" key="1">
    <citation type="journal article" date="2013" name="MBio">
        <title>Genome sequencing of the plant pathogen Taphrina deformans, the causal agent of peach leaf curl.</title>
        <authorList>
            <person name="Cisse O.H."/>
            <person name="Almeida J.M.G.C.F."/>
            <person name="Fonseca A."/>
            <person name="Kumar A.A."/>
            <person name="Salojaervi J."/>
            <person name="Overmyer K."/>
            <person name="Hauser P.M."/>
            <person name="Pagni M."/>
        </authorList>
    </citation>
    <scope>NUCLEOTIDE SEQUENCE [LARGE SCALE GENOMIC DNA]</scope>
    <source>
        <strain evidence="6">PYCC 5710 / ATCC 11124 / CBS 356.35 / IMI 108563 / JCM 9778 / NBRC 8474</strain>
    </source>
</reference>
<sequence>MSVPSSPRVPMSPDLARRRIPRPKDKRRALRDFYGIQQNQNTGPVEYDALLDGPNFNVQEYLLKLNEDSDIKKLLKLENQMIRDIRVLDGERKALVYDNYGRMISATDTIKHVTTDMQPMDRETFEPILKSISDLTRDINDHGQAQAQTEELTELDPDDMMKDWLTTGPARVRELMRNAAFAVAEVELKEIQENLDSAGLEAPTKEDIVAELEVLAAEIRKIRNEEAPVFEVEGDDSNKAAHTS</sequence>
<comment type="caution">
    <text evidence="5">The sequence shown here is derived from an EMBL/GenBank/DDBJ whole genome shotgun (WGS) entry which is preliminary data.</text>
</comment>
<dbReference type="PANTHER" id="PTHR15954:SF4">
    <property type="entry name" value="VACUOLAR PROTEIN SORTING-ASSOCIATED PROTEIN 51 HOMOLOG"/>
    <property type="match status" value="1"/>
</dbReference>
<proteinExistence type="inferred from homology"/>
<name>R4X9V9_TAPDE</name>
<dbReference type="InterPro" id="IPR014812">
    <property type="entry name" value="Vps51"/>
</dbReference>
<comment type="subunit">
    <text evidence="2">Component of the Golgi-associated retrograde protein (GARP) complex.</text>
</comment>
<dbReference type="eggNOG" id="KOG2346">
    <property type="taxonomic scope" value="Eukaryota"/>
</dbReference>
<dbReference type="GO" id="GO:1990745">
    <property type="term" value="C:EARP complex"/>
    <property type="evidence" value="ECO:0007669"/>
    <property type="project" value="TreeGrafter"/>
</dbReference>
<comment type="function">
    <text evidence="2">Acts as component of the GARP complex that is involved in retrograde transport from early and late endosomes to the trans-Golgi network (TGN).</text>
</comment>
<gene>
    <name evidence="5" type="ORF">TAPDE_002612</name>
</gene>
<evidence type="ECO:0000256" key="1">
    <source>
        <dbReference type="ARBA" id="ARBA00006080"/>
    </source>
</evidence>
<feature type="coiled-coil region" evidence="3">
    <location>
        <begin position="181"/>
        <end position="225"/>
    </location>
</feature>
<dbReference type="Proteomes" id="UP000013776">
    <property type="component" value="Unassembled WGS sequence"/>
</dbReference>
<feature type="compositionally biased region" description="Low complexity" evidence="4">
    <location>
        <begin position="1"/>
        <end position="13"/>
    </location>
</feature>
<evidence type="ECO:0000313" key="6">
    <source>
        <dbReference type="Proteomes" id="UP000013776"/>
    </source>
</evidence>
<keyword evidence="3" id="KW-0175">Coiled coil</keyword>
<dbReference type="GO" id="GO:0032456">
    <property type="term" value="P:endocytic recycling"/>
    <property type="evidence" value="ECO:0007669"/>
    <property type="project" value="TreeGrafter"/>
</dbReference>
<protein>
    <recommendedName>
        <fullName evidence="2">Vacuolar protein sorting-associated protein 51 homolog</fullName>
    </recommendedName>
</protein>
<comment type="subcellular location">
    <subcellularLocation>
        <location evidence="2">Golgi apparatus</location>
        <location evidence="2">trans-Golgi network</location>
    </subcellularLocation>
</comment>
<dbReference type="EMBL" id="CAHR02000090">
    <property type="protein sequence ID" value="CCG82583.1"/>
    <property type="molecule type" value="Genomic_DNA"/>
</dbReference>
<dbReference type="GO" id="GO:0006869">
    <property type="term" value="P:lipid transport"/>
    <property type="evidence" value="ECO:0007669"/>
    <property type="project" value="UniProtKB-UniRule"/>
</dbReference>
<dbReference type="AlphaFoldDB" id="R4X9V9"/>
<comment type="similarity">
    <text evidence="1 2">Belongs to the VPS51 family.</text>
</comment>
<feature type="region of interest" description="Disordered" evidence="4">
    <location>
        <begin position="1"/>
        <end position="22"/>
    </location>
</feature>